<gene>
    <name evidence="1" type="ORF">PENTCL1PPCAC_10604</name>
</gene>
<feature type="non-terminal residue" evidence="1">
    <location>
        <position position="148"/>
    </location>
</feature>
<protein>
    <submittedName>
        <fullName evidence="1">Uncharacterized protein</fullName>
    </submittedName>
</protein>
<organism evidence="1 2">
    <name type="scientific">Pristionchus entomophagus</name>
    <dbReference type="NCBI Taxonomy" id="358040"/>
    <lineage>
        <taxon>Eukaryota</taxon>
        <taxon>Metazoa</taxon>
        <taxon>Ecdysozoa</taxon>
        <taxon>Nematoda</taxon>
        <taxon>Chromadorea</taxon>
        <taxon>Rhabditida</taxon>
        <taxon>Rhabditina</taxon>
        <taxon>Diplogasteromorpha</taxon>
        <taxon>Diplogasteroidea</taxon>
        <taxon>Neodiplogasteridae</taxon>
        <taxon>Pristionchus</taxon>
    </lineage>
</organism>
<accession>A0AAV5SZS6</accession>
<name>A0AAV5SZS6_9BILA</name>
<comment type="caution">
    <text evidence="1">The sequence shown here is derived from an EMBL/GenBank/DDBJ whole genome shotgun (WGS) entry which is preliminary data.</text>
</comment>
<proteinExistence type="predicted"/>
<dbReference type="AlphaFoldDB" id="A0AAV5SZS6"/>
<evidence type="ECO:0000313" key="1">
    <source>
        <dbReference type="EMBL" id="GMS88429.1"/>
    </source>
</evidence>
<evidence type="ECO:0000313" key="2">
    <source>
        <dbReference type="Proteomes" id="UP001432027"/>
    </source>
</evidence>
<keyword evidence="2" id="KW-1185">Reference proteome</keyword>
<dbReference type="Proteomes" id="UP001432027">
    <property type="component" value="Unassembled WGS sequence"/>
</dbReference>
<dbReference type="EMBL" id="BTSX01000003">
    <property type="protein sequence ID" value="GMS88429.1"/>
    <property type="molecule type" value="Genomic_DNA"/>
</dbReference>
<sequence length="148" mass="16788">MGNESIWNGGLDGARCEQLDGTDTGAIERGEFRIEEGMESIDDLTLLLQLRLQPFALCFCLHKCRVASLGILQCLDYSLRHLRCLALFERIFARNDLDVVQNDSIGLLVIGLFEDLQDLDGLFLPQIADFPHEVIHLSDQRLKLCRRT</sequence>
<reference evidence="1" key="1">
    <citation type="submission" date="2023-10" db="EMBL/GenBank/DDBJ databases">
        <title>Genome assembly of Pristionchus species.</title>
        <authorList>
            <person name="Yoshida K."/>
            <person name="Sommer R.J."/>
        </authorList>
    </citation>
    <scope>NUCLEOTIDE SEQUENCE</scope>
    <source>
        <strain evidence="1">RS0144</strain>
    </source>
</reference>